<evidence type="ECO:0000313" key="9">
    <source>
        <dbReference type="Proteomes" id="UP000318801"/>
    </source>
</evidence>
<keyword evidence="4 7" id="KW-0812">Transmembrane</keyword>
<comment type="subcellular location">
    <subcellularLocation>
        <location evidence="1">Cell membrane</location>
        <topology evidence="1">Multi-pass membrane protein</topology>
    </subcellularLocation>
</comment>
<sequence length="131" mass="14302">MRELCRVRRMQRMAVIRPDPLPLMPSGRRRQKTSLLDTQEEVTQMLPDDVITAAQNALALIFYLSMPIIAAATAVGLIIAIIQTLIQVQEQTVAFAAKLSAVVVILMVAGAGMSSAMQTYAKAAFNNIPNF</sequence>
<keyword evidence="6 7" id="KW-0472">Membrane</keyword>
<evidence type="ECO:0000256" key="4">
    <source>
        <dbReference type="ARBA" id="ARBA00022692"/>
    </source>
</evidence>
<keyword evidence="8" id="KW-0966">Cell projection</keyword>
<comment type="similarity">
    <text evidence="2">Belongs to the FliQ/MopD/SpaQ family.</text>
</comment>
<keyword evidence="9" id="KW-1185">Reference proteome</keyword>
<name>A0A506U384_9HYPH</name>
<protein>
    <submittedName>
        <fullName evidence="8">Flagellar biosynthetic protein FliQ</fullName>
    </submittedName>
</protein>
<feature type="transmembrane region" description="Helical" evidence="7">
    <location>
        <begin position="60"/>
        <end position="86"/>
    </location>
</feature>
<dbReference type="PRINTS" id="PR00952">
    <property type="entry name" value="TYPE3IMQPROT"/>
</dbReference>
<reference evidence="8 9" key="1">
    <citation type="submission" date="2019-06" db="EMBL/GenBank/DDBJ databases">
        <authorList>
            <person name="Li M."/>
        </authorList>
    </citation>
    <scope>NUCLEOTIDE SEQUENCE [LARGE SCALE GENOMIC DNA]</scope>
    <source>
        <strain evidence="8 9">BGMRC2036</strain>
    </source>
</reference>
<evidence type="ECO:0000256" key="5">
    <source>
        <dbReference type="ARBA" id="ARBA00022989"/>
    </source>
</evidence>
<proteinExistence type="inferred from homology"/>
<dbReference type="EMBL" id="VHLG01000011">
    <property type="protein sequence ID" value="TPW28842.1"/>
    <property type="molecule type" value="Genomic_DNA"/>
</dbReference>
<gene>
    <name evidence="8" type="ORF">FJU08_16060</name>
</gene>
<dbReference type="Proteomes" id="UP000318801">
    <property type="component" value="Unassembled WGS sequence"/>
</dbReference>
<keyword evidence="3" id="KW-1003">Cell membrane</keyword>
<dbReference type="Pfam" id="PF01313">
    <property type="entry name" value="Bac_export_3"/>
    <property type="match status" value="1"/>
</dbReference>
<organism evidence="8 9">
    <name type="scientific">Martelella alba</name>
    <dbReference type="NCBI Taxonomy" id="2590451"/>
    <lineage>
        <taxon>Bacteria</taxon>
        <taxon>Pseudomonadati</taxon>
        <taxon>Pseudomonadota</taxon>
        <taxon>Alphaproteobacteria</taxon>
        <taxon>Hyphomicrobiales</taxon>
        <taxon>Aurantimonadaceae</taxon>
        <taxon>Martelella</taxon>
    </lineage>
</organism>
<evidence type="ECO:0000256" key="6">
    <source>
        <dbReference type="ARBA" id="ARBA00023136"/>
    </source>
</evidence>
<evidence type="ECO:0000256" key="1">
    <source>
        <dbReference type="ARBA" id="ARBA00004651"/>
    </source>
</evidence>
<evidence type="ECO:0000256" key="7">
    <source>
        <dbReference type="SAM" id="Phobius"/>
    </source>
</evidence>
<dbReference type="PANTHER" id="PTHR34040:SF7">
    <property type="entry name" value="SURFACE PRESENTATION OF ANTIGENS PROTEIN SPAQ"/>
    <property type="match status" value="1"/>
</dbReference>
<keyword evidence="8" id="KW-0969">Cilium</keyword>
<accession>A0A506U384</accession>
<keyword evidence="5 7" id="KW-1133">Transmembrane helix</keyword>
<dbReference type="GO" id="GO:0005886">
    <property type="term" value="C:plasma membrane"/>
    <property type="evidence" value="ECO:0007669"/>
    <property type="project" value="UniProtKB-SubCell"/>
</dbReference>
<dbReference type="InterPro" id="IPR002191">
    <property type="entry name" value="Bac_export_3"/>
</dbReference>
<feature type="transmembrane region" description="Helical" evidence="7">
    <location>
        <begin position="92"/>
        <end position="112"/>
    </location>
</feature>
<evidence type="ECO:0000313" key="8">
    <source>
        <dbReference type="EMBL" id="TPW28842.1"/>
    </source>
</evidence>
<keyword evidence="8" id="KW-0282">Flagellum</keyword>
<dbReference type="PANTHER" id="PTHR34040">
    <property type="entry name" value="FLAGELLAR BIOSYNTHETIC PROTEIN FLIQ"/>
    <property type="match status" value="1"/>
</dbReference>
<evidence type="ECO:0000256" key="2">
    <source>
        <dbReference type="ARBA" id="ARBA00006156"/>
    </source>
</evidence>
<comment type="caution">
    <text evidence="8">The sequence shown here is derived from an EMBL/GenBank/DDBJ whole genome shotgun (WGS) entry which is preliminary data.</text>
</comment>
<dbReference type="GO" id="GO:0009306">
    <property type="term" value="P:protein secretion"/>
    <property type="evidence" value="ECO:0007669"/>
    <property type="project" value="InterPro"/>
</dbReference>
<dbReference type="OrthoDB" id="9806440at2"/>
<dbReference type="AlphaFoldDB" id="A0A506U384"/>
<evidence type="ECO:0000256" key="3">
    <source>
        <dbReference type="ARBA" id="ARBA00022475"/>
    </source>
</evidence>